<dbReference type="InterPro" id="IPR001387">
    <property type="entry name" value="Cro/C1-type_HTH"/>
</dbReference>
<keyword evidence="8" id="KW-0326">Glycosidase</keyword>
<evidence type="ECO:0000259" key="9">
    <source>
        <dbReference type="PROSITE" id="PS50943"/>
    </source>
</evidence>
<dbReference type="InterPro" id="IPR055235">
    <property type="entry name" value="ASD1_cat"/>
</dbReference>
<dbReference type="CDD" id="cd00093">
    <property type="entry name" value="HTH_XRE"/>
    <property type="match status" value="1"/>
</dbReference>
<comment type="similarity">
    <text evidence="3">Belongs to the glycosyl hydrolase 51 family.</text>
</comment>
<dbReference type="SMART" id="SM00530">
    <property type="entry name" value="HTH_XRE"/>
    <property type="match status" value="1"/>
</dbReference>
<dbReference type="Gene3D" id="3.20.20.80">
    <property type="entry name" value="Glycosidases"/>
    <property type="match status" value="1"/>
</dbReference>
<dbReference type="EMBL" id="JAJEQN010000010">
    <property type="protein sequence ID" value="MCC2221140.1"/>
    <property type="molecule type" value="Genomic_DNA"/>
</dbReference>
<evidence type="ECO:0000256" key="5">
    <source>
        <dbReference type="ARBA" id="ARBA00012670"/>
    </source>
</evidence>
<keyword evidence="6" id="KW-0378">Hydrolase</keyword>
<comment type="pathway">
    <text evidence="2">Glycan metabolism.</text>
</comment>
<dbReference type="InterPro" id="IPR010982">
    <property type="entry name" value="Lambda_DNA-bd_dom_sf"/>
</dbReference>
<dbReference type="GO" id="GO:0046373">
    <property type="term" value="P:L-arabinose metabolic process"/>
    <property type="evidence" value="ECO:0007669"/>
    <property type="project" value="InterPro"/>
</dbReference>
<evidence type="ECO:0000256" key="4">
    <source>
        <dbReference type="ARBA" id="ARBA00011165"/>
    </source>
</evidence>
<dbReference type="Proteomes" id="UP001198200">
    <property type="component" value="Unassembled WGS sequence"/>
</dbReference>
<dbReference type="Pfam" id="PF22848">
    <property type="entry name" value="ASD1_dom"/>
    <property type="match status" value="1"/>
</dbReference>
<dbReference type="AlphaFoldDB" id="A0AAE3JBA9"/>
<dbReference type="InterPro" id="IPR010720">
    <property type="entry name" value="Alpha-L-AF_C"/>
</dbReference>
<keyword evidence="11" id="KW-1185">Reference proteome</keyword>
<evidence type="ECO:0000256" key="2">
    <source>
        <dbReference type="ARBA" id="ARBA00004881"/>
    </source>
</evidence>
<comment type="catalytic activity">
    <reaction evidence="1">
        <text>Hydrolysis of terminal non-reducing alpha-L-arabinofuranoside residues in alpha-L-arabinosides.</text>
        <dbReference type="EC" id="3.2.1.55"/>
    </reaction>
</comment>
<dbReference type="SUPFAM" id="SSF51445">
    <property type="entry name" value="(Trans)glycosidases"/>
    <property type="match status" value="1"/>
</dbReference>
<dbReference type="PANTHER" id="PTHR43576:SF2">
    <property type="entry name" value="INTRACELLULAR EXO-ALPHA-L-ARABINOFURANOSIDASE 2"/>
    <property type="match status" value="1"/>
</dbReference>
<keyword evidence="7" id="KW-0119">Carbohydrate metabolism</keyword>
<proteinExistence type="inferred from homology"/>
<dbReference type="EC" id="3.2.1.55" evidence="5"/>
<name>A0AAE3JBA9_9FIRM</name>
<feature type="domain" description="HTH cro/C1-type" evidence="9">
    <location>
        <begin position="7"/>
        <end position="61"/>
    </location>
</feature>
<dbReference type="PANTHER" id="PTHR43576">
    <property type="entry name" value="ALPHA-L-ARABINOFURANOSIDASE C-RELATED"/>
    <property type="match status" value="1"/>
</dbReference>
<reference evidence="10 11" key="1">
    <citation type="submission" date="2021-10" db="EMBL/GenBank/DDBJ databases">
        <title>Anaerobic single-cell dispensing facilitates the cultivation of human gut bacteria.</title>
        <authorList>
            <person name="Afrizal A."/>
        </authorList>
    </citation>
    <scope>NUCLEOTIDE SEQUENCE [LARGE SCALE GENOMIC DNA]</scope>
    <source>
        <strain evidence="10 11">CLA-AA-H224</strain>
    </source>
</reference>
<organism evidence="10 11">
    <name type="scientific">Anthropogastromicrobium aceti</name>
    <dbReference type="NCBI Taxonomy" id="2981768"/>
    <lineage>
        <taxon>Bacteria</taxon>
        <taxon>Bacillati</taxon>
        <taxon>Bacillota</taxon>
        <taxon>Clostridia</taxon>
        <taxon>Lachnospirales</taxon>
        <taxon>Lachnospiraceae</taxon>
        <taxon>Anthropogastromicrobium</taxon>
    </lineage>
</organism>
<dbReference type="InterPro" id="IPR017853">
    <property type="entry name" value="GH"/>
</dbReference>
<dbReference type="RefSeq" id="WP_308731479.1">
    <property type="nucleotide sequence ID" value="NZ_JAJEQN010000010.1"/>
</dbReference>
<evidence type="ECO:0000313" key="11">
    <source>
        <dbReference type="Proteomes" id="UP001198200"/>
    </source>
</evidence>
<dbReference type="SUPFAM" id="SSF47413">
    <property type="entry name" value="lambda repressor-like DNA-binding domains"/>
    <property type="match status" value="1"/>
</dbReference>
<evidence type="ECO:0000313" key="10">
    <source>
        <dbReference type="EMBL" id="MCC2221140.1"/>
    </source>
</evidence>
<dbReference type="Pfam" id="PF01381">
    <property type="entry name" value="HTH_3"/>
    <property type="match status" value="1"/>
</dbReference>
<comment type="caution">
    <text evidence="10">The sequence shown here is derived from an EMBL/GenBank/DDBJ whole genome shotgun (WGS) entry which is preliminary data.</text>
</comment>
<evidence type="ECO:0000256" key="8">
    <source>
        <dbReference type="ARBA" id="ARBA00023295"/>
    </source>
</evidence>
<evidence type="ECO:0000256" key="3">
    <source>
        <dbReference type="ARBA" id="ARBA00007186"/>
    </source>
</evidence>
<dbReference type="SMART" id="SM00813">
    <property type="entry name" value="Alpha-L-AF_C"/>
    <property type="match status" value="1"/>
</dbReference>
<sequence>MTMAEQIIRARKKAGLTQRELAKQLNVTNKAVSRWETGGGMPDIIQLVPLCRVLDLSLQELLDGVEEGLGKQFISSLLIRQMDENKNINTETSNDHVFIRPQIHRQMPTSTYIFGHNLEHTRACIYGGLSAQVLRNRKFAGKPSGSDGCAAEWIPIGAEHTLYVLDSDNGPQTSVAYTHHKEIGKEMMGTGKMNRRNECQALDVQLLKENHICGIRQEKLDLRACEYKLRIIAKTSELVEIRVALMENGIEDTNGSTYSFTLHPGDWQKENFSMHIPKAGMYSLSITFSKRARVTFGVLSMLPFDHFHGMRRDVIECMKEIGVSMLRWPGGNFAGEYRWQDGLLDADERAPLEAYMENETQPYTNGYDYNEVGIDEFIALCREIGAEPFLTINLANASPEENAAWVEYCNGADDTRYGQLRAQRGHKDAYQVRYWSLGNEMGYGHMEGPMTPGQYVMLARRQMRAMLDVSPDLQLFSSGPYPSEEWGTKSAKELAENVKYASLHHYTYVPLDYSSDEAAKNTCQAIMDAPKEAYRLIKEMRTCLGNNIHISFDEWNCWYAWYRPSSAAEGLYAAGMLQLFLNESNAMDMPVCCYFQPISEGAIEIKGNHCRLTATGQVFSMLKAHCGGSLCPSLKNNSVAATIKDNILTISMIHTGQEEPRVFKIQIRGDLLDAKLLSTDSLLPHSRFEEKILSVSETDGIFEVVLPPCSVACVKFRV</sequence>
<comment type="subunit">
    <text evidence="4">Homohexamer; trimer of dimers.</text>
</comment>
<evidence type="ECO:0000256" key="7">
    <source>
        <dbReference type="ARBA" id="ARBA00023277"/>
    </source>
</evidence>
<protein>
    <recommendedName>
        <fullName evidence="5">non-reducing end alpha-L-arabinofuranosidase</fullName>
        <ecNumber evidence="5">3.2.1.55</ecNumber>
    </recommendedName>
</protein>
<dbReference type="Gene3D" id="1.10.260.40">
    <property type="entry name" value="lambda repressor-like DNA-binding domains"/>
    <property type="match status" value="1"/>
</dbReference>
<gene>
    <name evidence="10" type="ORF">LKD48_05690</name>
</gene>
<dbReference type="GO" id="GO:0000272">
    <property type="term" value="P:polysaccharide catabolic process"/>
    <property type="evidence" value="ECO:0007669"/>
    <property type="project" value="TreeGrafter"/>
</dbReference>
<dbReference type="GO" id="GO:0003677">
    <property type="term" value="F:DNA binding"/>
    <property type="evidence" value="ECO:0007669"/>
    <property type="project" value="InterPro"/>
</dbReference>
<evidence type="ECO:0000256" key="1">
    <source>
        <dbReference type="ARBA" id="ARBA00001462"/>
    </source>
</evidence>
<accession>A0AAE3JBA9</accession>
<dbReference type="PROSITE" id="PS50943">
    <property type="entry name" value="HTH_CROC1"/>
    <property type="match status" value="1"/>
</dbReference>
<dbReference type="GO" id="GO:0046556">
    <property type="term" value="F:alpha-L-arabinofuranosidase activity"/>
    <property type="evidence" value="ECO:0007669"/>
    <property type="project" value="UniProtKB-EC"/>
</dbReference>
<evidence type="ECO:0000256" key="6">
    <source>
        <dbReference type="ARBA" id="ARBA00022801"/>
    </source>
</evidence>